<organism evidence="2 3">
    <name type="scientific">Cryobacterium melibiosiphilum</name>
    <dbReference type="NCBI Taxonomy" id="995039"/>
    <lineage>
        <taxon>Bacteria</taxon>
        <taxon>Bacillati</taxon>
        <taxon>Actinomycetota</taxon>
        <taxon>Actinomycetes</taxon>
        <taxon>Micrococcales</taxon>
        <taxon>Microbacteriaceae</taxon>
        <taxon>Cryobacterium</taxon>
    </lineage>
</organism>
<dbReference type="InterPro" id="IPR020843">
    <property type="entry name" value="ER"/>
</dbReference>
<evidence type="ECO:0000313" key="3">
    <source>
        <dbReference type="Proteomes" id="UP000272015"/>
    </source>
</evidence>
<dbReference type="Pfam" id="PF08240">
    <property type="entry name" value="ADH_N"/>
    <property type="match status" value="1"/>
</dbReference>
<dbReference type="SUPFAM" id="SSF51735">
    <property type="entry name" value="NAD(P)-binding Rossmann-fold domains"/>
    <property type="match status" value="1"/>
</dbReference>
<dbReference type="Gene3D" id="3.40.50.720">
    <property type="entry name" value="NAD(P)-binding Rossmann-like Domain"/>
    <property type="match status" value="1"/>
</dbReference>
<dbReference type="Gene3D" id="3.90.180.10">
    <property type="entry name" value="Medium-chain alcohol dehydrogenases, catalytic domain"/>
    <property type="match status" value="1"/>
</dbReference>
<dbReference type="InterPro" id="IPR014188">
    <property type="entry name" value="Acrylyl-CoA_reductase_AcuI"/>
</dbReference>
<dbReference type="InterPro" id="IPR011032">
    <property type="entry name" value="GroES-like_sf"/>
</dbReference>
<gene>
    <name evidence="2" type="ORF">D6T64_12520</name>
</gene>
<dbReference type="InterPro" id="IPR013149">
    <property type="entry name" value="ADH-like_C"/>
</dbReference>
<evidence type="ECO:0000259" key="1">
    <source>
        <dbReference type="SMART" id="SM00829"/>
    </source>
</evidence>
<dbReference type="InterPro" id="IPR051397">
    <property type="entry name" value="Zn-ADH-like_protein"/>
</dbReference>
<dbReference type="SUPFAM" id="SSF50129">
    <property type="entry name" value="GroES-like"/>
    <property type="match status" value="1"/>
</dbReference>
<dbReference type="OrthoDB" id="9782155at2"/>
<evidence type="ECO:0000313" key="2">
    <source>
        <dbReference type="EMBL" id="RJT87918.1"/>
    </source>
</evidence>
<protein>
    <submittedName>
        <fullName evidence="2">Oxidoreductase</fullName>
    </submittedName>
</protein>
<comment type="caution">
    <text evidence="2">The sequence shown here is derived from an EMBL/GenBank/DDBJ whole genome shotgun (WGS) entry which is preliminary data.</text>
</comment>
<dbReference type="RefSeq" id="WP_119975013.1">
    <property type="nucleotide sequence ID" value="NZ_JBHSQA010000006.1"/>
</dbReference>
<keyword evidence="3" id="KW-1185">Reference proteome</keyword>
<dbReference type="InterPro" id="IPR013154">
    <property type="entry name" value="ADH-like_N"/>
</dbReference>
<dbReference type="PANTHER" id="PTHR43677">
    <property type="entry name" value="SHORT-CHAIN DEHYDROGENASE/REDUCTASE"/>
    <property type="match status" value="1"/>
</dbReference>
<name>A0A3A5MLD9_9MICO</name>
<dbReference type="GO" id="GO:0043957">
    <property type="term" value="F:acryloyl-CoA reductase (NADPH) activity"/>
    <property type="evidence" value="ECO:0007669"/>
    <property type="project" value="TreeGrafter"/>
</dbReference>
<sequence>MGAETQFRAIVVDKATDAAGNARQTAALRVVGDGFLMPGDVTIAVEYSSLNYKDALALMGRPGVARVWPLIAGVDLVGTVEASADVRWNPGDRVILTGAGSGENHHGGLAERARVAGDALVRLPDSLSAVQAAAIGTAGFTAQLAVLALEHGGLTPANGLTPASGPVLVTGGTGGVGSIAISLLARLGYEVHATTGRPEALGAYLHGLGATEIVERRVLATTGRPLQKQRWAGAIDSLGSSSLASVLAQMHANGVVAACGLAQGADLPTSVMPFILRGVSLIGINSVDASRELREQAWARLARDLDLDVLDGLTTTLPLGDSLLAAQQILAGQHHGRTIVDVRA</sequence>
<dbReference type="Pfam" id="PF00107">
    <property type="entry name" value="ADH_zinc_N"/>
    <property type="match status" value="1"/>
</dbReference>
<dbReference type="NCBIfam" id="TIGR02823">
    <property type="entry name" value="oxido_YhdH"/>
    <property type="match status" value="1"/>
</dbReference>
<accession>A0A3A5MLD9</accession>
<dbReference type="SMART" id="SM00829">
    <property type="entry name" value="PKS_ER"/>
    <property type="match status" value="1"/>
</dbReference>
<dbReference type="Proteomes" id="UP000272015">
    <property type="component" value="Unassembled WGS sequence"/>
</dbReference>
<dbReference type="EMBL" id="QZVS01000086">
    <property type="protein sequence ID" value="RJT87918.1"/>
    <property type="molecule type" value="Genomic_DNA"/>
</dbReference>
<feature type="domain" description="Enoyl reductase (ER)" evidence="1">
    <location>
        <begin position="21"/>
        <end position="340"/>
    </location>
</feature>
<dbReference type="PANTHER" id="PTHR43677:SF1">
    <property type="entry name" value="ACRYLYL-COA REDUCTASE ACUI-RELATED"/>
    <property type="match status" value="1"/>
</dbReference>
<dbReference type="AlphaFoldDB" id="A0A3A5MLD9"/>
<proteinExistence type="predicted"/>
<dbReference type="CDD" id="cd08288">
    <property type="entry name" value="MDR_yhdh"/>
    <property type="match status" value="1"/>
</dbReference>
<dbReference type="InterPro" id="IPR036291">
    <property type="entry name" value="NAD(P)-bd_dom_sf"/>
</dbReference>
<reference evidence="2 3" key="1">
    <citation type="submission" date="2018-09" db="EMBL/GenBank/DDBJ databases">
        <title>Novel species of Cryobacterium.</title>
        <authorList>
            <person name="Liu Q."/>
            <person name="Xin Y.-H."/>
        </authorList>
    </citation>
    <scope>NUCLEOTIDE SEQUENCE [LARGE SCALE GENOMIC DNA]</scope>
    <source>
        <strain evidence="2 3">Hh39</strain>
    </source>
</reference>